<dbReference type="InterPro" id="IPR010119">
    <property type="entry name" value="Gluconeogen_factor"/>
</dbReference>
<dbReference type="HAMAP" id="MF_00973">
    <property type="entry name" value="Gluconeogen_factor"/>
    <property type="match status" value="1"/>
</dbReference>
<proteinExistence type="inferred from homology"/>
<dbReference type="GO" id="GO:0008360">
    <property type="term" value="P:regulation of cell shape"/>
    <property type="evidence" value="ECO:0007669"/>
    <property type="project" value="UniProtKB-UniRule"/>
</dbReference>
<dbReference type="InterPro" id="IPR038136">
    <property type="entry name" value="CofD-like_dom_sf"/>
</dbReference>
<dbReference type="GO" id="GO:0043743">
    <property type="term" value="F:LPPG:FO 2-phospho-L-lactate transferase activity"/>
    <property type="evidence" value="ECO:0007669"/>
    <property type="project" value="InterPro"/>
</dbReference>
<dbReference type="KEGG" id="lji:ELX58_06785"/>
<evidence type="ECO:0000256" key="2">
    <source>
        <dbReference type="HAMAP-Rule" id="MF_00973"/>
    </source>
</evidence>
<dbReference type="InterPro" id="IPR002882">
    <property type="entry name" value="CofD"/>
</dbReference>
<accession>A0A4P6ZLR6</accession>
<dbReference type="GO" id="GO:0005737">
    <property type="term" value="C:cytoplasm"/>
    <property type="evidence" value="ECO:0007669"/>
    <property type="project" value="UniProtKB-SubCell"/>
</dbReference>
<name>A0A4P6ZLR6_9LACO</name>
<evidence type="ECO:0000256" key="1">
    <source>
        <dbReference type="ARBA" id="ARBA00022490"/>
    </source>
</evidence>
<dbReference type="Proteomes" id="UP000294321">
    <property type="component" value="Chromosome"/>
</dbReference>
<evidence type="ECO:0000313" key="3">
    <source>
        <dbReference type="EMBL" id="QBP18805.1"/>
    </source>
</evidence>
<sequence>MMDKKPNVVVIGGGTGIPSILKDLKDEPINLTAVVTVADDGGSTGILRKLLGMVPMGDLRNCLSAMSTLPKADLDLFEYRFKNNDKFLAHHTIGNLLLAAALEKDGNINNAVQDLCKIMKVNGHIYPACNQALNISAKFTDGTMIQGESEITAAHKSIAKLWTSDARGNEPKALPQAIHAIMNADQIVLGPGSLYTSVMPNLVIPDLGEAVVKSGAQVVYVCNALTQKGETSGYTDADHVKALNKNVGHQFVNYALVNDKKIPANSVDFKKYTEYSYQVKTDPEAMKQQHCQPIYKPFLVMTDGDAVCSGKMIANELMKLVNNK</sequence>
<dbReference type="AlphaFoldDB" id="A0A4P6ZLR6"/>
<keyword evidence="4" id="KW-1185">Reference proteome</keyword>
<dbReference type="SUPFAM" id="SSF142338">
    <property type="entry name" value="CofD-like"/>
    <property type="match status" value="1"/>
</dbReference>
<dbReference type="Gene3D" id="3.40.50.10680">
    <property type="entry name" value="CofD-like domains"/>
    <property type="match status" value="1"/>
</dbReference>
<dbReference type="PANTHER" id="PTHR30135">
    <property type="entry name" value="UNCHARACTERIZED PROTEIN YVCK-RELATED"/>
    <property type="match status" value="1"/>
</dbReference>
<reference evidence="4" key="1">
    <citation type="submission" date="2018-12" db="EMBL/GenBank/DDBJ databases">
        <title>A new species of lactobacillus.</title>
        <authorList>
            <person name="Jian Y."/>
            <person name="Xin L."/>
            <person name="Hong Z.J."/>
            <person name="Ming L.Z."/>
            <person name="Hong X.Z."/>
        </authorList>
    </citation>
    <scope>NUCLEOTIDE SEQUENCE [LARGE SCALE GENOMIC DNA]</scope>
    <source>
        <strain evidence="4">HSLZ-75</strain>
    </source>
</reference>
<evidence type="ECO:0000313" key="4">
    <source>
        <dbReference type="Proteomes" id="UP000294321"/>
    </source>
</evidence>
<dbReference type="NCBIfam" id="TIGR01826">
    <property type="entry name" value="CofD_related"/>
    <property type="match status" value="1"/>
</dbReference>
<gene>
    <name evidence="3" type="ORF">ELX58_06785</name>
</gene>
<keyword evidence="1 2" id="KW-0963">Cytoplasm</keyword>
<comment type="similarity">
    <text evidence="2">Belongs to the gluconeogenesis factor family.</text>
</comment>
<dbReference type="PANTHER" id="PTHR30135:SF3">
    <property type="entry name" value="GLUCONEOGENESIS FACTOR-RELATED"/>
    <property type="match status" value="1"/>
</dbReference>
<dbReference type="Pfam" id="PF01933">
    <property type="entry name" value="CofD"/>
    <property type="match status" value="1"/>
</dbReference>
<organism evidence="3 4">
    <name type="scientific">Acetilactobacillus jinshanensis</name>
    <dbReference type="NCBI Taxonomy" id="1720083"/>
    <lineage>
        <taxon>Bacteria</taxon>
        <taxon>Bacillati</taxon>
        <taxon>Bacillota</taxon>
        <taxon>Bacilli</taxon>
        <taxon>Lactobacillales</taxon>
        <taxon>Lactobacillaceae</taxon>
        <taxon>Acetilactobacillus</taxon>
    </lineage>
</organism>
<protein>
    <recommendedName>
        <fullName evidence="2">Putative gluconeogenesis factor</fullName>
    </recommendedName>
</protein>
<dbReference type="EMBL" id="CP034726">
    <property type="protein sequence ID" value="QBP18805.1"/>
    <property type="molecule type" value="Genomic_DNA"/>
</dbReference>
<dbReference type="OrthoDB" id="9783842at2"/>
<dbReference type="CDD" id="cd07187">
    <property type="entry name" value="YvcK_like"/>
    <property type="match status" value="1"/>
</dbReference>
<comment type="subcellular location">
    <subcellularLocation>
        <location evidence="2">Cytoplasm</location>
    </subcellularLocation>
</comment>
<comment type="function">
    <text evidence="2">Required for morphogenesis under gluconeogenic growth conditions.</text>
</comment>